<evidence type="ECO:0000256" key="4">
    <source>
        <dbReference type="ARBA" id="ARBA00012899"/>
    </source>
</evidence>
<evidence type="ECO:0000256" key="2">
    <source>
        <dbReference type="ARBA" id="ARBA00004791"/>
    </source>
</evidence>
<keyword evidence="10" id="KW-0067">ATP-binding</keyword>
<keyword evidence="7 15" id="KW-0808">Transferase</keyword>
<comment type="similarity">
    <text evidence="3">Belongs to the UMP kinase family.</text>
</comment>
<evidence type="ECO:0000259" key="14">
    <source>
        <dbReference type="Pfam" id="PF00696"/>
    </source>
</evidence>
<comment type="subcellular location">
    <subcellularLocation>
        <location evidence="1">Cytoplasm</location>
    </subcellularLocation>
</comment>
<dbReference type="InterPro" id="IPR036393">
    <property type="entry name" value="AceGlu_kinase-like_sf"/>
</dbReference>
<evidence type="ECO:0000313" key="15">
    <source>
        <dbReference type="EMBL" id="CEG12138.1"/>
    </source>
</evidence>
<dbReference type="EMBL" id="CCXY01000110">
    <property type="protein sequence ID" value="CEG12138.1"/>
    <property type="molecule type" value="Genomic_DNA"/>
</dbReference>
<evidence type="ECO:0000256" key="7">
    <source>
        <dbReference type="ARBA" id="ARBA00022679"/>
    </source>
</evidence>
<keyword evidence="6" id="KW-0963">Cytoplasm</keyword>
<keyword evidence="9 15" id="KW-0418">Kinase</keyword>
<evidence type="ECO:0000256" key="1">
    <source>
        <dbReference type="ARBA" id="ARBA00004496"/>
    </source>
</evidence>
<dbReference type="InterPro" id="IPR001048">
    <property type="entry name" value="Asp/Glu/Uridylate_kinase"/>
</dbReference>
<comment type="pathway">
    <text evidence="2">Pyrimidine metabolism; CTP biosynthesis via de novo pathway; UDP from UMP (UMPK route): step 1/1.</text>
</comment>
<evidence type="ECO:0000256" key="5">
    <source>
        <dbReference type="ARBA" id="ARBA00016403"/>
    </source>
</evidence>
<organism evidence="15">
    <name type="scientific">groundwater metagenome</name>
    <dbReference type="NCBI Taxonomy" id="717931"/>
    <lineage>
        <taxon>unclassified sequences</taxon>
        <taxon>metagenomes</taxon>
        <taxon>ecological metagenomes</taxon>
    </lineage>
</organism>
<evidence type="ECO:0000256" key="8">
    <source>
        <dbReference type="ARBA" id="ARBA00022741"/>
    </source>
</evidence>
<proteinExistence type="inferred from homology"/>
<protein>
    <recommendedName>
        <fullName evidence="5">Uridylate kinase</fullName>
        <ecNumber evidence="4">2.7.4.22</ecNumber>
    </recommendedName>
    <alternativeName>
        <fullName evidence="12">Uridine monophosphate kinase</fullName>
    </alternativeName>
</protein>
<dbReference type="Gene3D" id="3.40.1160.10">
    <property type="entry name" value="Acetylglutamate kinase-like"/>
    <property type="match status" value="1"/>
</dbReference>
<dbReference type="GO" id="GO:0033862">
    <property type="term" value="F:UMP kinase activity"/>
    <property type="evidence" value="ECO:0007669"/>
    <property type="project" value="UniProtKB-EC"/>
</dbReference>
<evidence type="ECO:0000256" key="13">
    <source>
        <dbReference type="ARBA" id="ARBA00047767"/>
    </source>
</evidence>
<dbReference type="AlphaFoldDB" id="A0A098E7Z7"/>
<keyword evidence="8" id="KW-0547">Nucleotide-binding</keyword>
<dbReference type="UniPathway" id="UPA00159">
    <property type="reaction ID" value="UER00275"/>
</dbReference>
<dbReference type="NCBIfam" id="TIGR02076">
    <property type="entry name" value="pyrH_arch"/>
    <property type="match status" value="1"/>
</dbReference>
<dbReference type="PANTHER" id="PTHR42833:SF4">
    <property type="entry name" value="URIDYLATE KINASE PUMPKIN, CHLOROPLASTIC"/>
    <property type="match status" value="1"/>
</dbReference>
<name>A0A098E7Z7_9ZZZZ</name>
<evidence type="ECO:0000256" key="11">
    <source>
        <dbReference type="ARBA" id="ARBA00022975"/>
    </source>
</evidence>
<dbReference type="EC" id="2.7.4.22" evidence="4"/>
<dbReference type="GO" id="GO:0005524">
    <property type="term" value="F:ATP binding"/>
    <property type="evidence" value="ECO:0007669"/>
    <property type="project" value="UniProtKB-KW"/>
</dbReference>
<dbReference type="SUPFAM" id="SSF53633">
    <property type="entry name" value="Carbamate kinase-like"/>
    <property type="match status" value="1"/>
</dbReference>
<dbReference type="Pfam" id="PF00696">
    <property type="entry name" value="AA_kinase"/>
    <property type="match status" value="1"/>
</dbReference>
<evidence type="ECO:0000256" key="3">
    <source>
        <dbReference type="ARBA" id="ARBA00007614"/>
    </source>
</evidence>
<evidence type="ECO:0000256" key="6">
    <source>
        <dbReference type="ARBA" id="ARBA00022490"/>
    </source>
</evidence>
<evidence type="ECO:0000256" key="9">
    <source>
        <dbReference type="ARBA" id="ARBA00022777"/>
    </source>
</evidence>
<sequence>MKVVFSLGGSMVCPDDIDKEYIGKFSKFLKEISEKCKVYVVVGGGKIARKYVDVARKFHANEFFCDVIGIYATRLNACLLMASLNSDHFSPFESIEDASKSPEKIVVMGGTHPMHTTDGVAAMLAENVRADLFINLTNVEYVYDKDPKKYKDAKKYEKIGYDELIEILNKGEMSASANNILDLVAAKTIKRSKIKTLIMNGRNFENLKNAIEGKKFIGTTVE</sequence>
<evidence type="ECO:0000256" key="12">
    <source>
        <dbReference type="ARBA" id="ARBA00032092"/>
    </source>
</evidence>
<accession>A0A098E7Z7</accession>
<dbReference type="PIRSF" id="PIRSF005650">
    <property type="entry name" value="Uridylate_kin"/>
    <property type="match status" value="1"/>
</dbReference>
<dbReference type="InterPro" id="IPR011817">
    <property type="entry name" value="Uridylate_kinase"/>
</dbReference>
<evidence type="ECO:0000256" key="10">
    <source>
        <dbReference type="ARBA" id="ARBA00022840"/>
    </source>
</evidence>
<dbReference type="PANTHER" id="PTHR42833">
    <property type="entry name" value="URIDYLATE KINASE"/>
    <property type="match status" value="1"/>
</dbReference>
<gene>
    <name evidence="15" type="primary">pyrH</name>
    <name evidence="15" type="ORF">MSIBF_A1980006</name>
</gene>
<keyword evidence="11" id="KW-0665">Pyrimidine biosynthesis</keyword>
<dbReference type="GO" id="GO:0006225">
    <property type="term" value="P:UDP biosynthetic process"/>
    <property type="evidence" value="ECO:0007669"/>
    <property type="project" value="TreeGrafter"/>
</dbReference>
<comment type="catalytic activity">
    <reaction evidence="13">
        <text>UMP + ATP = UDP + ADP</text>
        <dbReference type="Rhea" id="RHEA:24400"/>
        <dbReference type="ChEBI" id="CHEBI:30616"/>
        <dbReference type="ChEBI" id="CHEBI:57865"/>
        <dbReference type="ChEBI" id="CHEBI:58223"/>
        <dbReference type="ChEBI" id="CHEBI:456216"/>
        <dbReference type="EC" id="2.7.4.22"/>
    </reaction>
</comment>
<dbReference type="CDD" id="cd04253">
    <property type="entry name" value="AAK_UMPK-PyrH-Pf"/>
    <property type="match status" value="1"/>
</dbReference>
<reference evidence="15" key="1">
    <citation type="submission" date="2014-09" db="EMBL/GenBank/DDBJ databases">
        <authorList>
            <person name="Probst J Alexander"/>
        </authorList>
    </citation>
    <scope>NUCLEOTIDE SEQUENCE</scope>
</reference>
<feature type="domain" description="Aspartate/glutamate/uridylate kinase" evidence="14">
    <location>
        <begin position="1"/>
        <end position="200"/>
    </location>
</feature>
<dbReference type="InterPro" id="IPR011818">
    <property type="entry name" value="Uridylate_kinase_arch/spir"/>
</dbReference>
<dbReference type="GO" id="GO:0005737">
    <property type="term" value="C:cytoplasm"/>
    <property type="evidence" value="ECO:0007669"/>
    <property type="project" value="UniProtKB-SubCell"/>
</dbReference>
<dbReference type="GO" id="GO:0044210">
    <property type="term" value="P:'de novo' CTP biosynthetic process"/>
    <property type="evidence" value="ECO:0007669"/>
    <property type="project" value="UniProtKB-UniPathway"/>
</dbReference>